<evidence type="ECO:0000256" key="5">
    <source>
        <dbReference type="ARBA" id="ARBA00022605"/>
    </source>
</evidence>
<keyword evidence="8" id="KW-0460">Magnesium</keyword>
<dbReference type="SFLD" id="SFLDG01136">
    <property type="entry name" value="C1.6:_Phosphoserine_Phosphatas"/>
    <property type="match status" value="1"/>
</dbReference>
<organism evidence="12 13">
    <name type="scientific">Methanococcoides methylutens MM1</name>
    <dbReference type="NCBI Taxonomy" id="1434104"/>
    <lineage>
        <taxon>Archaea</taxon>
        <taxon>Methanobacteriati</taxon>
        <taxon>Methanobacteriota</taxon>
        <taxon>Stenosarchaea group</taxon>
        <taxon>Methanomicrobia</taxon>
        <taxon>Methanosarcinales</taxon>
        <taxon>Methanosarcinaceae</taxon>
        <taxon>Methanococcoides</taxon>
    </lineage>
</organism>
<dbReference type="InterPro" id="IPR023214">
    <property type="entry name" value="HAD_sf"/>
</dbReference>
<dbReference type="NCBIfam" id="TIGR00338">
    <property type="entry name" value="serB"/>
    <property type="match status" value="1"/>
</dbReference>
<feature type="active site" description="Proton donor" evidence="11">
    <location>
        <position position="21"/>
    </location>
</feature>
<protein>
    <recommendedName>
        <fullName evidence="4">phosphoserine phosphatase</fullName>
        <ecNumber evidence="4">3.1.3.3</ecNumber>
    </recommendedName>
    <alternativeName>
        <fullName evidence="10">O-phosphoserine phosphohydrolase</fullName>
    </alternativeName>
</protein>
<dbReference type="HOGENOM" id="CLU_036368_4_3_2"/>
<dbReference type="GO" id="GO:0000287">
    <property type="term" value="F:magnesium ion binding"/>
    <property type="evidence" value="ECO:0007669"/>
    <property type="project" value="TreeGrafter"/>
</dbReference>
<dbReference type="GO" id="GO:0006564">
    <property type="term" value="P:L-serine biosynthetic process"/>
    <property type="evidence" value="ECO:0007669"/>
    <property type="project" value="UniProtKB-KW"/>
</dbReference>
<dbReference type="PANTHER" id="PTHR43344">
    <property type="entry name" value="PHOSPHOSERINE PHOSPHATASE"/>
    <property type="match status" value="1"/>
</dbReference>
<sequence length="224" mass="24403">MNSSNNISKKRYSKLIVFDMDSTLVDAESIDELARAAGVVDKVSVVTEKAMNGDIDYNQALKDRVKLLKGLKLETAQEAMNAMHLMPGAEELVKHVKNLGFKTAMLSGGFTLSTDRVGKLLGIDYVYSNILAVEDGYLTGEVSGPMTGNNSKEVVFEKITKEMGFNTTDCIVVGDGANDICLFKNAGCAIAFNPKPILRQYADEVITKKDLRAIIPIIDSLDLD</sequence>
<dbReference type="SFLD" id="SFLDG01137">
    <property type="entry name" value="C1.6.1:_Phosphoserine_Phosphat"/>
    <property type="match status" value="1"/>
</dbReference>
<evidence type="ECO:0000256" key="1">
    <source>
        <dbReference type="ARBA" id="ARBA00001946"/>
    </source>
</evidence>
<dbReference type="SFLD" id="SFLDG01129">
    <property type="entry name" value="C1.5:_HAD__Beta-PGM__Phosphata"/>
    <property type="match status" value="1"/>
</dbReference>
<dbReference type="SFLD" id="SFLDS00003">
    <property type="entry name" value="Haloacid_Dehalogenase"/>
    <property type="match status" value="1"/>
</dbReference>
<dbReference type="PANTHER" id="PTHR43344:SF2">
    <property type="entry name" value="PHOSPHOSERINE PHOSPHATASE"/>
    <property type="match status" value="1"/>
</dbReference>
<dbReference type="KEGG" id="mmet:MCMEM_1437"/>
<dbReference type="Proteomes" id="UP000033048">
    <property type="component" value="Chromosome"/>
</dbReference>
<dbReference type="PATRIC" id="fig|1434104.5.peg.1568"/>
<dbReference type="OrthoDB" id="10041at2157"/>
<dbReference type="Pfam" id="PF00702">
    <property type="entry name" value="Hydrolase"/>
    <property type="match status" value="1"/>
</dbReference>
<name>A0A0E3X0S3_METMT</name>
<evidence type="ECO:0000313" key="12">
    <source>
        <dbReference type="EMBL" id="AKB85490.1"/>
    </source>
</evidence>
<evidence type="ECO:0000256" key="11">
    <source>
        <dbReference type="PIRSR" id="PIRSR604469-1"/>
    </source>
</evidence>
<comment type="cofactor">
    <cofactor evidence="1">
        <name>Mg(2+)</name>
        <dbReference type="ChEBI" id="CHEBI:18420"/>
    </cofactor>
</comment>
<feature type="active site" description="Nucleophile" evidence="11">
    <location>
        <position position="19"/>
    </location>
</feature>
<evidence type="ECO:0000256" key="2">
    <source>
        <dbReference type="ARBA" id="ARBA00005135"/>
    </source>
</evidence>
<comment type="similarity">
    <text evidence="3">Belongs to the HAD-like hydrolase superfamily. SerB family.</text>
</comment>
<evidence type="ECO:0000256" key="8">
    <source>
        <dbReference type="ARBA" id="ARBA00022842"/>
    </source>
</evidence>
<comment type="pathway">
    <text evidence="2">Amino-acid biosynthesis; L-serine biosynthesis; L-serine from 3-phospho-D-glycerate: step 3/3.</text>
</comment>
<evidence type="ECO:0000256" key="6">
    <source>
        <dbReference type="ARBA" id="ARBA00022723"/>
    </source>
</evidence>
<dbReference type="InterPro" id="IPR036412">
    <property type="entry name" value="HAD-like_sf"/>
</dbReference>
<keyword evidence="7 12" id="KW-0378">Hydrolase</keyword>
<dbReference type="GeneID" id="24893989"/>
<dbReference type="EMBL" id="CP009518">
    <property type="protein sequence ID" value="AKB85490.1"/>
    <property type="molecule type" value="Genomic_DNA"/>
</dbReference>
<gene>
    <name evidence="12" type="ORF">MCMEM_1437</name>
</gene>
<evidence type="ECO:0000313" key="13">
    <source>
        <dbReference type="Proteomes" id="UP000033048"/>
    </source>
</evidence>
<dbReference type="EC" id="3.1.3.3" evidence="4"/>
<dbReference type="InterPro" id="IPR050582">
    <property type="entry name" value="HAD-like_SerB"/>
</dbReference>
<proteinExistence type="inferred from homology"/>
<accession>A0A0E3X0S3</accession>
<evidence type="ECO:0000256" key="10">
    <source>
        <dbReference type="ARBA" id="ARBA00031693"/>
    </source>
</evidence>
<dbReference type="RefSeq" id="WP_048205577.1">
    <property type="nucleotide sequence ID" value="NZ_CP009518.1"/>
</dbReference>
<keyword evidence="13" id="KW-1185">Reference proteome</keyword>
<dbReference type="NCBIfam" id="TIGR01488">
    <property type="entry name" value="HAD-SF-IB"/>
    <property type="match status" value="1"/>
</dbReference>
<dbReference type="GO" id="GO:0005737">
    <property type="term" value="C:cytoplasm"/>
    <property type="evidence" value="ECO:0007669"/>
    <property type="project" value="TreeGrafter"/>
</dbReference>
<dbReference type="AlphaFoldDB" id="A0A0E3X0S3"/>
<keyword evidence="5" id="KW-0028">Amino-acid biosynthesis</keyword>
<dbReference type="InterPro" id="IPR004469">
    <property type="entry name" value="PSP"/>
</dbReference>
<evidence type="ECO:0000256" key="4">
    <source>
        <dbReference type="ARBA" id="ARBA00012640"/>
    </source>
</evidence>
<evidence type="ECO:0000256" key="7">
    <source>
        <dbReference type="ARBA" id="ARBA00022801"/>
    </source>
</evidence>
<keyword evidence="6" id="KW-0479">Metal-binding</keyword>
<evidence type="ECO:0000256" key="9">
    <source>
        <dbReference type="ARBA" id="ARBA00023299"/>
    </source>
</evidence>
<keyword evidence="9" id="KW-0718">Serine biosynthesis</keyword>
<evidence type="ECO:0000256" key="3">
    <source>
        <dbReference type="ARBA" id="ARBA00009184"/>
    </source>
</evidence>
<dbReference type="STRING" id="1434104.MCMEM_1437"/>
<dbReference type="SFLD" id="SFLDF00029">
    <property type="entry name" value="phosphoserine_phosphatase"/>
    <property type="match status" value="1"/>
</dbReference>
<dbReference type="Gene3D" id="3.40.50.1000">
    <property type="entry name" value="HAD superfamily/HAD-like"/>
    <property type="match status" value="1"/>
</dbReference>
<dbReference type="UniPathway" id="UPA00135">
    <property type="reaction ID" value="UER00198"/>
</dbReference>
<dbReference type="GO" id="GO:0036424">
    <property type="term" value="F:L-phosphoserine phosphatase activity"/>
    <property type="evidence" value="ECO:0007669"/>
    <property type="project" value="InterPro"/>
</dbReference>
<reference evidence="12 13" key="1">
    <citation type="submission" date="2014-07" db="EMBL/GenBank/DDBJ databases">
        <title>Methanogenic archaea and the global carbon cycle.</title>
        <authorList>
            <person name="Henriksen J.R."/>
            <person name="Luke J."/>
            <person name="Reinhart S."/>
            <person name="Benedict M.N."/>
            <person name="Youngblut N.D."/>
            <person name="Metcalf M.E."/>
            <person name="Whitaker R.J."/>
            <person name="Metcalf W.W."/>
        </authorList>
    </citation>
    <scope>NUCLEOTIDE SEQUENCE [LARGE SCALE GENOMIC DNA]</scope>
    <source>
        <strain evidence="12 13">MM1</strain>
    </source>
</reference>
<dbReference type="SUPFAM" id="SSF56784">
    <property type="entry name" value="HAD-like"/>
    <property type="match status" value="1"/>
</dbReference>